<proteinExistence type="predicted"/>
<organism evidence="1 2">
    <name type="scientific">Colocasia esculenta</name>
    <name type="common">Wild taro</name>
    <name type="synonym">Arum esculentum</name>
    <dbReference type="NCBI Taxonomy" id="4460"/>
    <lineage>
        <taxon>Eukaryota</taxon>
        <taxon>Viridiplantae</taxon>
        <taxon>Streptophyta</taxon>
        <taxon>Embryophyta</taxon>
        <taxon>Tracheophyta</taxon>
        <taxon>Spermatophyta</taxon>
        <taxon>Magnoliopsida</taxon>
        <taxon>Liliopsida</taxon>
        <taxon>Araceae</taxon>
        <taxon>Aroideae</taxon>
        <taxon>Colocasieae</taxon>
        <taxon>Colocasia</taxon>
    </lineage>
</organism>
<keyword evidence="2" id="KW-1185">Reference proteome</keyword>
<reference evidence="1" key="1">
    <citation type="submission" date="2017-07" db="EMBL/GenBank/DDBJ databases">
        <title>Taro Niue Genome Assembly and Annotation.</title>
        <authorList>
            <person name="Atibalentja N."/>
            <person name="Keating K."/>
            <person name="Fields C.J."/>
        </authorList>
    </citation>
    <scope>NUCLEOTIDE SEQUENCE</scope>
    <source>
        <strain evidence="1">Niue_2</strain>
        <tissue evidence="1">Leaf</tissue>
    </source>
</reference>
<dbReference type="Proteomes" id="UP000652761">
    <property type="component" value="Unassembled WGS sequence"/>
</dbReference>
<name>A0A843VMQ1_COLES</name>
<dbReference type="EMBL" id="NMUH01002110">
    <property type="protein sequence ID" value="MQL97858.1"/>
    <property type="molecule type" value="Genomic_DNA"/>
</dbReference>
<protein>
    <submittedName>
        <fullName evidence="1">Uncharacterized protein</fullName>
    </submittedName>
</protein>
<sequence>MVSDLSQHGLQYHILTLWFHIFFTQISNSHKLHFTHTHYTLFTFTLTHEHIVVTHSPNHQRRTQHITSHRRHLGNTMATLGMRRLGEQVSTLTSGTCPPPGFPPNALR</sequence>
<evidence type="ECO:0000313" key="2">
    <source>
        <dbReference type="Proteomes" id="UP000652761"/>
    </source>
</evidence>
<feature type="non-terminal residue" evidence="1">
    <location>
        <position position="108"/>
    </location>
</feature>
<comment type="caution">
    <text evidence="1">The sequence shown here is derived from an EMBL/GenBank/DDBJ whole genome shotgun (WGS) entry which is preliminary data.</text>
</comment>
<dbReference type="AlphaFoldDB" id="A0A843VMQ1"/>
<evidence type="ECO:0000313" key="1">
    <source>
        <dbReference type="EMBL" id="MQL97858.1"/>
    </source>
</evidence>
<gene>
    <name evidence="1" type="ORF">Taro_030554</name>
</gene>
<accession>A0A843VMQ1</accession>